<dbReference type="EMBL" id="JADYXP020000004">
    <property type="protein sequence ID" value="KAL0125829.1"/>
    <property type="molecule type" value="Genomic_DNA"/>
</dbReference>
<feature type="compositionally biased region" description="Polar residues" evidence="1">
    <location>
        <begin position="1"/>
        <end position="19"/>
    </location>
</feature>
<sequence>MKLLSMSTNTGENMRTTVVGSDARSEIQSRRRSIRTRQRLNDTETLDRLKISWKNTTCAVSDIRGKLSVRIIERDLSSNFESMAPQNTLINKKLRNSTTSYTRGTNCRR</sequence>
<name>A0AAW2GC84_9HYME</name>
<accession>A0AAW2GC84</accession>
<evidence type="ECO:0000313" key="2">
    <source>
        <dbReference type="EMBL" id="KAL0125829.1"/>
    </source>
</evidence>
<evidence type="ECO:0000256" key="1">
    <source>
        <dbReference type="SAM" id="MobiDB-lite"/>
    </source>
</evidence>
<feature type="region of interest" description="Disordered" evidence="1">
    <location>
        <begin position="1"/>
        <end position="34"/>
    </location>
</feature>
<proteinExistence type="predicted"/>
<comment type="caution">
    <text evidence="2">The sequence shown here is derived from an EMBL/GenBank/DDBJ whole genome shotgun (WGS) entry which is preliminary data.</text>
</comment>
<gene>
    <name evidence="2" type="ORF">PUN28_004709</name>
</gene>
<evidence type="ECO:0000313" key="3">
    <source>
        <dbReference type="Proteomes" id="UP001430953"/>
    </source>
</evidence>
<keyword evidence="3" id="KW-1185">Reference proteome</keyword>
<dbReference type="AlphaFoldDB" id="A0AAW2GC84"/>
<reference evidence="2 3" key="1">
    <citation type="submission" date="2023-03" db="EMBL/GenBank/DDBJ databases">
        <title>High recombination rates correlate with genetic variation in Cardiocondyla obscurior ants.</title>
        <authorList>
            <person name="Errbii M."/>
        </authorList>
    </citation>
    <scope>NUCLEOTIDE SEQUENCE [LARGE SCALE GENOMIC DNA]</scope>
    <source>
        <strain evidence="2">Alpha-2009</strain>
        <tissue evidence="2">Whole body</tissue>
    </source>
</reference>
<dbReference type="Proteomes" id="UP001430953">
    <property type="component" value="Unassembled WGS sequence"/>
</dbReference>
<protein>
    <submittedName>
        <fullName evidence="2">Uncharacterized protein</fullName>
    </submittedName>
</protein>
<organism evidence="2 3">
    <name type="scientific">Cardiocondyla obscurior</name>
    <dbReference type="NCBI Taxonomy" id="286306"/>
    <lineage>
        <taxon>Eukaryota</taxon>
        <taxon>Metazoa</taxon>
        <taxon>Ecdysozoa</taxon>
        <taxon>Arthropoda</taxon>
        <taxon>Hexapoda</taxon>
        <taxon>Insecta</taxon>
        <taxon>Pterygota</taxon>
        <taxon>Neoptera</taxon>
        <taxon>Endopterygota</taxon>
        <taxon>Hymenoptera</taxon>
        <taxon>Apocrita</taxon>
        <taxon>Aculeata</taxon>
        <taxon>Formicoidea</taxon>
        <taxon>Formicidae</taxon>
        <taxon>Myrmicinae</taxon>
        <taxon>Cardiocondyla</taxon>
    </lineage>
</organism>